<organism evidence="9 10">
    <name type="scientific">Polypedilum vanderplanki</name>
    <name type="common">Sleeping chironomid midge</name>
    <dbReference type="NCBI Taxonomy" id="319348"/>
    <lineage>
        <taxon>Eukaryota</taxon>
        <taxon>Metazoa</taxon>
        <taxon>Ecdysozoa</taxon>
        <taxon>Arthropoda</taxon>
        <taxon>Hexapoda</taxon>
        <taxon>Insecta</taxon>
        <taxon>Pterygota</taxon>
        <taxon>Neoptera</taxon>
        <taxon>Endopterygota</taxon>
        <taxon>Diptera</taxon>
        <taxon>Nematocera</taxon>
        <taxon>Chironomoidea</taxon>
        <taxon>Chironomidae</taxon>
        <taxon>Chironominae</taxon>
        <taxon>Polypedilum</taxon>
        <taxon>Polypedilum</taxon>
    </lineage>
</organism>
<comment type="caution">
    <text evidence="6">Lacks conserved residue(s) required for the propagation of feature annotation.</text>
</comment>
<dbReference type="InterPro" id="IPR006026">
    <property type="entry name" value="Peptidase_Metallo"/>
</dbReference>
<feature type="binding site" evidence="6">
    <location>
        <position position="156"/>
    </location>
    <ligand>
        <name>Zn(2+)</name>
        <dbReference type="ChEBI" id="CHEBI:29105"/>
        <note>catalytic</note>
    </ligand>
</feature>
<protein>
    <recommendedName>
        <fullName evidence="7">Metalloendopeptidase</fullName>
        <ecNumber evidence="7">3.4.24.-</ecNumber>
    </recommendedName>
</protein>
<dbReference type="CDD" id="cd04280">
    <property type="entry name" value="ZnMc_astacin_like"/>
    <property type="match status" value="1"/>
</dbReference>
<accession>A0A9J6BTP5</accession>
<dbReference type="OrthoDB" id="291007at2759"/>
<proteinExistence type="predicted"/>
<dbReference type="PROSITE" id="PS51864">
    <property type="entry name" value="ASTACIN"/>
    <property type="match status" value="1"/>
</dbReference>
<evidence type="ECO:0000256" key="2">
    <source>
        <dbReference type="ARBA" id="ARBA00022723"/>
    </source>
</evidence>
<dbReference type="Gene3D" id="3.40.390.10">
    <property type="entry name" value="Collagenase (Catalytic Domain)"/>
    <property type="match status" value="1"/>
</dbReference>
<reference evidence="9" key="1">
    <citation type="submission" date="2021-03" db="EMBL/GenBank/DDBJ databases">
        <title>Chromosome level genome of the anhydrobiotic midge Polypedilum vanderplanki.</title>
        <authorList>
            <person name="Yoshida Y."/>
            <person name="Kikawada T."/>
            <person name="Gusev O."/>
        </authorList>
    </citation>
    <scope>NUCLEOTIDE SEQUENCE</scope>
    <source>
        <strain evidence="9">NIAS01</strain>
        <tissue evidence="9">Whole body or cell culture</tissue>
    </source>
</reference>
<dbReference type="InterPro" id="IPR034035">
    <property type="entry name" value="Astacin-like_dom"/>
</dbReference>
<evidence type="ECO:0000313" key="9">
    <source>
        <dbReference type="EMBL" id="KAG5673252.1"/>
    </source>
</evidence>
<evidence type="ECO:0000256" key="5">
    <source>
        <dbReference type="ARBA" id="ARBA00023049"/>
    </source>
</evidence>
<dbReference type="InterPro" id="IPR024079">
    <property type="entry name" value="MetalloPept_cat_dom_sf"/>
</dbReference>
<dbReference type="SMART" id="SM00235">
    <property type="entry name" value="ZnMc"/>
    <property type="match status" value="1"/>
</dbReference>
<dbReference type="GO" id="GO:0004222">
    <property type="term" value="F:metalloendopeptidase activity"/>
    <property type="evidence" value="ECO:0007669"/>
    <property type="project" value="UniProtKB-UniRule"/>
</dbReference>
<dbReference type="EC" id="3.4.24.-" evidence="7"/>
<dbReference type="GO" id="GO:0008270">
    <property type="term" value="F:zinc ion binding"/>
    <property type="evidence" value="ECO:0007669"/>
    <property type="project" value="UniProtKB-UniRule"/>
</dbReference>
<evidence type="ECO:0000256" key="1">
    <source>
        <dbReference type="ARBA" id="ARBA00022670"/>
    </source>
</evidence>
<keyword evidence="7" id="KW-0732">Signal</keyword>
<feature type="domain" description="Peptidase M12A" evidence="8">
    <location>
        <begin position="57"/>
        <end position="255"/>
    </location>
</feature>
<feature type="chain" id="PRO_5039960998" description="Metalloendopeptidase" evidence="7">
    <location>
        <begin position="17"/>
        <end position="255"/>
    </location>
</feature>
<evidence type="ECO:0000256" key="6">
    <source>
        <dbReference type="PROSITE-ProRule" id="PRU01211"/>
    </source>
</evidence>
<dbReference type="InterPro" id="IPR001506">
    <property type="entry name" value="Peptidase_M12A"/>
</dbReference>
<feature type="binding site" evidence="6">
    <location>
        <position position="162"/>
    </location>
    <ligand>
        <name>Zn(2+)</name>
        <dbReference type="ChEBI" id="CHEBI:29105"/>
        <note>catalytic</note>
    </ligand>
</feature>
<dbReference type="PRINTS" id="PR00480">
    <property type="entry name" value="ASTACIN"/>
</dbReference>
<keyword evidence="4 6" id="KW-0862">Zinc</keyword>
<evidence type="ECO:0000256" key="7">
    <source>
        <dbReference type="RuleBase" id="RU361183"/>
    </source>
</evidence>
<evidence type="ECO:0000313" key="10">
    <source>
        <dbReference type="Proteomes" id="UP001107558"/>
    </source>
</evidence>
<keyword evidence="3 6" id="KW-0378">Hydrolase</keyword>
<feature type="binding site" evidence="6">
    <location>
        <position position="152"/>
    </location>
    <ligand>
        <name>Zn(2+)</name>
        <dbReference type="ChEBI" id="CHEBI:29105"/>
        <note>catalytic</note>
    </ligand>
</feature>
<feature type="signal peptide" evidence="7">
    <location>
        <begin position="1"/>
        <end position="16"/>
    </location>
</feature>
<dbReference type="EMBL" id="JADBJN010000003">
    <property type="protein sequence ID" value="KAG5673252.1"/>
    <property type="molecule type" value="Genomic_DNA"/>
</dbReference>
<dbReference type="Pfam" id="PF01400">
    <property type="entry name" value="Astacin"/>
    <property type="match status" value="1"/>
</dbReference>
<keyword evidence="5 6" id="KW-0482">Metalloprotease</keyword>
<gene>
    <name evidence="9" type="ORF">PVAND_003315</name>
</gene>
<keyword evidence="2 6" id="KW-0479">Metal-binding</keyword>
<evidence type="ECO:0000259" key="8">
    <source>
        <dbReference type="PROSITE" id="PS51864"/>
    </source>
</evidence>
<name>A0A9J6BTP5_POLVA</name>
<dbReference type="PANTHER" id="PTHR10127">
    <property type="entry name" value="DISCOIDIN, CUB, EGF, LAMININ , AND ZINC METALLOPROTEASE DOMAIN CONTAINING"/>
    <property type="match status" value="1"/>
</dbReference>
<sequence length="255" mass="29449">MNFLVVWFYIFSLLYAAPIEEKGEEISSEYGNFFHGDIMLTPEQERELSNEGRDGRSGILYASNRWPKIGNLVYVPYVINSEYSLSDVQKIVKAINEFNDLTCIRFVLRDNQADYINIVNGTGCSSYIGRISGPQTINLRIPGCLSHGIIMHEFIHALGYQHMHSDERRDSYVKINWDNIQDEYKRPFEKLNSKSYGNFGTSYDLDSVMHYSGTAFSKNRKLTIETLDPNYQNRIGQRKKLSSGDVIRINNMYDC</sequence>
<evidence type="ECO:0000256" key="3">
    <source>
        <dbReference type="ARBA" id="ARBA00022801"/>
    </source>
</evidence>
<dbReference type="AlphaFoldDB" id="A0A9J6BTP5"/>
<dbReference type="Proteomes" id="UP001107558">
    <property type="component" value="Chromosome 3"/>
</dbReference>
<keyword evidence="1 6" id="KW-0645">Protease</keyword>
<dbReference type="SUPFAM" id="SSF55486">
    <property type="entry name" value="Metalloproteases ('zincins'), catalytic domain"/>
    <property type="match status" value="1"/>
</dbReference>
<dbReference type="PANTHER" id="PTHR10127:SF780">
    <property type="entry name" value="METALLOENDOPEPTIDASE"/>
    <property type="match status" value="1"/>
</dbReference>
<dbReference type="GO" id="GO:0006508">
    <property type="term" value="P:proteolysis"/>
    <property type="evidence" value="ECO:0007669"/>
    <property type="project" value="UniProtKB-KW"/>
</dbReference>
<feature type="active site" evidence="6">
    <location>
        <position position="153"/>
    </location>
</feature>
<comment type="caution">
    <text evidence="9">The sequence shown here is derived from an EMBL/GenBank/DDBJ whole genome shotgun (WGS) entry which is preliminary data.</text>
</comment>
<keyword evidence="10" id="KW-1185">Reference proteome</keyword>
<comment type="cofactor">
    <cofactor evidence="6 7">
        <name>Zn(2+)</name>
        <dbReference type="ChEBI" id="CHEBI:29105"/>
    </cofactor>
    <text evidence="6 7">Binds 1 zinc ion per subunit.</text>
</comment>
<evidence type="ECO:0000256" key="4">
    <source>
        <dbReference type="ARBA" id="ARBA00022833"/>
    </source>
</evidence>